<feature type="chain" id="PRO_5046918839" evidence="1">
    <location>
        <begin position="35"/>
        <end position="162"/>
    </location>
</feature>
<evidence type="ECO:0000313" key="3">
    <source>
        <dbReference type="Proteomes" id="UP001056291"/>
    </source>
</evidence>
<dbReference type="RefSeq" id="WP_251932518.1">
    <property type="nucleotide sequence ID" value="NZ_CP098747.1"/>
</dbReference>
<gene>
    <name evidence="2" type="ORF">NBZ79_11225</name>
</gene>
<name>A0ABY4VY48_9PROT</name>
<reference evidence="2" key="1">
    <citation type="submission" date="2022-06" db="EMBL/GenBank/DDBJ databases">
        <title>Sneathiella actinostolidae sp. nov., isolated from a sea anemonein the Western Pacific Ocean.</title>
        <authorList>
            <person name="Wei M.J."/>
        </authorList>
    </citation>
    <scope>NUCLEOTIDE SEQUENCE</scope>
    <source>
        <strain evidence="2">PHK-P5</strain>
    </source>
</reference>
<evidence type="ECO:0000256" key="1">
    <source>
        <dbReference type="SAM" id="SignalP"/>
    </source>
</evidence>
<keyword evidence="3" id="KW-1185">Reference proteome</keyword>
<accession>A0ABY4VY48</accession>
<sequence length="162" mass="16663">MKKISAVFTHHLVFRAVAALFVMALAMPSARSQAINPITTMSFGEVILIDESAATTLVLNVNGVVSSGSNFAEVSGSQAGVIEVTGTANSNVSITFNPITTVVNNGASLTLSDMKHDLGDTSPFPLGAGGFLSFKVGGTLTASGGSLDGAYEVNYEVIVDYI</sequence>
<protein>
    <submittedName>
        <fullName evidence="2">DUF4402 domain-containing protein</fullName>
    </submittedName>
</protein>
<organism evidence="2 3">
    <name type="scientific">Sneathiella marina</name>
    <dbReference type="NCBI Taxonomy" id="2950108"/>
    <lineage>
        <taxon>Bacteria</taxon>
        <taxon>Pseudomonadati</taxon>
        <taxon>Pseudomonadota</taxon>
        <taxon>Alphaproteobacteria</taxon>
        <taxon>Sneathiellales</taxon>
        <taxon>Sneathiellaceae</taxon>
        <taxon>Sneathiella</taxon>
    </lineage>
</organism>
<proteinExistence type="predicted"/>
<dbReference type="EMBL" id="CP098747">
    <property type="protein sequence ID" value="USG59748.1"/>
    <property type="molecule type" value="Genomic_DNA"/>
</dbReference>
<dbReference type="Proteomes" id="UP001056291">
    <property type="component" value="Chromosome"/>
</dbReference>
<dbReference type="InterPro" id="IPR025514">
    <property type="entry name" value="DUF4402"/>
</dbReference>
<feature type="signal peptide" evidence="1">
    <location>
        <begin position="1"/>
        <end position="34"/>
    </location>
</feature>
<dbReference type="Pfam" id="PF14352">
    <property type="entry name" value="DUF4402"/>
    <property type="match status" value="1"/>
</dbReference>
<keyword evidence="1" id="KW-0732">Signal</keyword>
<evidence type="ECO:0000313" key="2">
    <source>
        <dbReference type="EMBL" id="USG59748.1"/>
    </source>
</evidence>